<feature type="compositionally biased region" description="Gly residues" evidence="1">
    <location>
        <begin position="546"/>
        <end position="556"/>
    </location>
</feature>
<dbReference type="EMBL" id="OZ019895">
    <property type="protein sequence ID" value="CAK9219454.1"/>
    <property type="molecule type" value="Genomic_DNA"/>
</dbReference>
<accession>A0ABP0UDW0</accession>
<reference evidence="2" key="1">
    <citation type="submission" date="2024-02" db="EMBL/GenBank/DDBJ databases">
        <authorList>
            <consortium name="ELIXIR-Norway"/>
            <consortium name="Elixir Norway"/>
        </authorList>
    </citation>
    <scope>NUCLEOTIDE SEQUENCE</scope>
</reference>
<feature type="region of interest" description="Disordered" evidence="1">
    <location>
        <begin position="244"/>
        <end position="333"/>
    </location>
</feature>
<evidence type="ECO:0000256" key="1">
    <source>
        <dbReference type="SAM" id="MobiDB-lite"/>
    </source>
</evidence>
<feature type="compositionally biased region" description="Basic and acidic residues" evidence="1">
    <location>
        <begin position="1"/>
        <end position="10"/>
    </location>
</feature>
<keyword evidence="3" id="KW-1185">Reference proteome</keyword>
<protein>
    <submittedName>
        <fullName evidence="2">Uncharacterized protein</fullName>
    </submittedName>
</protein>
<feature type="region of interest" description="Disordered" evidence="1">
    <location>
        <begin position="460"/>
        <end position="602"/>
    </location>
</feature>
<feature type="compositionally biased region" description="Polar residues" evidence="1">
    <location>
        <begin position="477"/>
        <end position="487"/>
    </location>
</feature>
<dbReference type="Proteomes" id="UP001497512">
    <property type="component" value="Chromosome 3"/>
</dbReference>
<feature type="region of interest" description="Disordered" evidence="1">
    <location>
        <begin position="169"/>
        <end position="214"/>
    </location>
</feature>
<evidence type="ECO:0000313" key="2">
    <source>
        <dbReference type="EMBL" id="CAK9219454.1"/>
    </source>
</evidence>
<feature type="compositionally biased region" description="Basic and acidic residues" evidence="1">
    <location>
        <begin position="244"/>
        <end position="282"/>
    </location>
</feature>
<feature type="compositionally biased region" description="Basic and acidic residues" evidence="1">
    <location>
        <begin position="173"/>
        <end position="184"/>
    </location>
</feature>
<feature type="compositionally biased region" description="Basic and acidic residues" evidence="1">
    <location>
        <begin position="500"/>
        <end position="515"/>
    </location>
</feature>
<proteinExistence type="predicted"/>
<feature type="region of interest" description="Disordered" evidence="1">
    <location>
        <begin position="100"/>
        <end position="148"/>
    </location>
</feature>
<feature type="region of interest" description="Disordered" evidence="1">
    <location>
        <begin position="616"/>
        <end position="651"/>
    </location>
</feature>
<feature type="compositionally biased region" description="Basic and acidic residues" evidence="1">
    <location>
        <begin position="17"/>
        <end position="34"/>
    </location>
</feature>
<name>A0ABP0UDW0_9BRYO</name>
<gene>
    <name evidence="2" type="ORF">CSSPTR1EN2_LOCUS14523</name>
</gene>
<feature type="compositionally biased region" description="Polar residues" evidence="1">
    <location>
        <begin position="101"/>
        <end position="114"/>
    </location>
</feature>
<feature type="compositionally biased region" description="Low complexity" evidence="1">
    <location>
        <begin position="115"/>
        <end position="130"/>
    </location>
</feature>
<feature type="region of interest" description="Disordered" evidence="1">
    <location>
        <begin position="366"/>
        <end position="441"/>
    </location>
</feature>
<feature type="compositionally biased region" description="Polar residues" evidence="1">
    <location>
        <begin position="460"/>
        <end position="469"/>
    </location>
</feature>
<organism evidence="2 3">
    <name type="scientific">Sphagnum troendelagicum</name>
    <dbReference type="NCBI Taxonomy" id="128251"/>
    <lineage>
        <taxon>Eukaryota</taxon>
        <taxon>Viridiplantae</taxon>
        <taxon>Streptophyta</taxon>
        <taxon>Embryophyta</taxon>
        <taxon>Bryophyta</taxon>
        <taxon>Sphagnophytina</taxon>
        <taxon>Sphagnopsida</taxon>
        <taxon>Sphagnales</taxon>
        <taxon>Sphagnaceae</taxon>
        <taxon>Sphagnum</taxon>
    </lineage>
</organism>
<feature type="compositionally biased region" description="Polar residues" evidence="1">
    <location>
        <begin position="587"/>
        <end position="602"/>
    </location>
</feature>
<feature type="region of interest" description="Disordered" evidence="1">
    <location>
        <begin position="1"/>
        <end position="64"/>
    </location>
</feature>
<feature type="compositionally biased region" description="Polar residues" evidence="1">
    <location>
        <begin position="366"/>
        <end position="380"/>
    </location>
</feature>
<evidence type="ECO:0000313" key="3">
    <source>
        <dbReference type="Proteomes" id="UP001497512"/>
    </source>
</evidence>
<sequence length="651" mass="68925">MASGGKEERTSAAQLRAEAKQAGDSASEHAKESAAEYMQQGHKAGLSALKGAEENYQSAKGTAVEEKDRLLDYATQTKNTATDTVQEYTEAAKKKLGDLGESTQQKYEQINKQTAETAENALNNEASEPARQAAVQEEDKSSISQNMYGAVRDNTYDYIEEAKRNLFQGAAAGDHDTTIRKEDSSDTVDDDVAVEGGKGISADQGRLGAGGVSNTTARLWDTSKEKASESVEAVECKIDRAKDGTKQKISDWTATREGDHGVGDGAATRDGKSTDGLDEGVKQKASQMLGSVQNETADTFSDTQDRKTLSESTAGYTDHHRKNEGAAGDSTWDATVDKTKSREYFEENPGVPSSWTSNVKERASQFLGSTQNETADTLNDSADRATLSESTAAGHVTKPEKEAAEEAAAPAPWDTTREKTKVTAEEEHHHHEQPAAASGVAGVNWAGLKLKASQILESFGNETADTFDTVQDRKSISESTEGTMTNQHGGGGASAEADMPFDHTDAKTSVHDKVQEALASAGAASDQENLQSADSMPQSASDNHGDAGGGGGGGGFTWESLKQKASDVLGGIQLSTPTRTAGDGDQETQLPGENNNGILSDNVNKKLTDTIAAMKERAGEDSASKSLHAATDFTSETRRATADQVADYADH</sequence>
<feature type="compositionally biased region" description="Basic and acidic residues" evidence="1">
    <location>
        <begin position="415"/>
        <end position="433"/>
    </location>
</feature>
<feature type="compositionally biased region" description="Polar residues" evidence="1">
    <location>
        <begin position="284"/>
        <end position="302"/>
    </location>
</feature>
<feature type="compositionally biased region" description="Polar residues" evidence="1">
    <location>
        <begin position="526"/>
        <end position="542"/>
    </location>
</feature>